<dbReference type="Pfam" id="PF07676">
    <property type="entry name" value="PD40"/>
    <property type="match status" value="1"/>
</dbReference>
<keyword evidence="6" id="KW-1185">Reference proteome</keyword>
<dbReference type="GO" id="GO:0004177">
    <property type="term" value="F:aminopeptidase activity"/>
    <property type="evidence" value="ECO:0007669"/>
    <property type="project" value="UniProtKB-KW"/>
</dbReference>
<dbReference type="Gene3D" id="2.120.10.30">
    <property type="entry name" value="TolB, C-terminal domain"/>
    <property type="match status" value="2"/>
</dbReference>
<name>A0A2P8ID06_SACCR</name>
<feature type="domain" description="Peptidase S9 prolyl oligopeptidase catalytic" evidence="4">
    <location>
        <begin position="467"/>
        <end position="672"/>
    </location>
</feature>
<proteinExistence type="predicted"/>
<evidence type="ECO:0000256" key="1">
    <source>
        <dbReference type="ARBA" id="ARBA00022729"/>
    </source>
</evidence>
<dbReference type="GO" id="GO:0006508">
    <property type="term" value="P:proteolysis"/>
    <property type="evidence" value="ECO:0007669"/>
    <property type="project" value="InterPro"/>
</dbReference>
<protein>
    <submittedName>
        <fullName evidence="5">Dipeptidyl aminopeptidase/acylaminoacyl peptidase</fullName>
    </submittedName>
</protein>
<dbReference type="AlphaFoldDB" id="A0A2P8ID06"/>
<dbReference type="EMBL" id="PYAX01000003">
    <property type="protein sequence ID" value="PSL56330.1"/>
    <property type="molecule type" value="Genomic_DNA"/>
</dbReference>
<dbReference type="GO" id="GO:0004252">
    <property type="term" value="F:serine-type endopeptidase activity"/>
    <property type="evidence" value="ECO:0007669"/>
    <property type="project" value="TreeGrafter"/>
</dbReference>
<dbReference type="SUPFAM" id="SSF82171">
    <property type="entry name" value="DPP6 N-terminal domain-like"/>
    <property type="match status" value="1"/>
</dbReference>
<gene>
    <name evidence="5" type="ORF">B0I31_10379</name>
</gene>
<keyword evidence="1" id="KW-0732">Signal</keyword>
<dbReference type="RefSeq" id="WP_106614819.1">
    <property type="nucleotide sequence ID" value="NZ_PYAX01000003.1"/>
</dbReference>
<keyword evidence="3" id="KW-0720">Serine protease</keyword>
<dbReference type="Proteomes" id="UP000241118">
    <property type="component" value="Unassembled WGS sequence"/>
</dbReference>
<evidence type="ECO:0000313" key="6">
    <source>
        <dbReference type="Proteomes" id="UP000241118"/>
    </source>
</evidence>
<evidence type="ECO:0000313" key="5">
    <source>
        <dbReference type="EMBL" id="PSL56330.1"/>
    </source>
</evidence>
<keyword evidence="5" id="KW-0645">Protease</keyword>
<dbReference type="InterPro" id="IPR011659">
    <property type="entry name" value="WD40"/>
</dbReference>
<accession>A0A2P8ID06</accession>
<evidence type="ECO:0000256" key="3">
    <source>
        <dbReference type="ARBA" id="ARBA00022825"/>
    </source>
</evidence>
<reference evidence="5 6" key="1">
    <citation type="submission" date="2018-03" db="EMBL/GenBank/DDBJ databases">
        <title>Genomic Encyclopedia of Type Strains, Phase III (KMG-III): the genomes of soil and plant-associated and newly described type strains.</title>
        <authorList>
            <person name="Whitman W."/>
        </authorList>
    </citation>
    <scope>NUCLEOTIDE SEQUENCE [LARGE SCALE GENOMIC DNA]</scope>
    <source>
        <strain evidence="5 6">CGMCC 4.7097</strain>
    </source>
</reference>
<dbReference type="InterPro" id="IPR001375">
    <property type="entry name" value="Peptidase_S9_cat"/>
</dbReference>
<dbReference type="PANTHER" id="PTHR42776">
    <property type="entry name" value="SERINE PEPTIDASE S9 FAMILY MEMBER"/>
    <property type="match status" value="1"/>
</dbReference>
<dbReference type="PANTHER" id="PTHR42776:SF13">
    <property type="entry name" value="DIPEPTIDYL-PEPTIDASE 5"/>
    <property type="match status" value="1"/>
</dbReference>
<comment type="caution">
    <text evidence="5">The sequence shown here is derived from an EMBL/GenBank/DDBJ whole genome shotgun (WGS) entry which is preliminary data.</text>
</comment>
<dbReference type="OrthoDB" id="262125at2"/>
<keyword evidence="5" id="KW-0031">Aminopeptidase</keyword>
<dbReference type="InterPro" id="IPR011042">
    <property type="entry name" value="6-blade_b-propeller_TolB-like"/>
</dbReference>
<dbReference type="InterPro" id="IPR029058">
    <property type="entry name" value="AB_hydrolase_fold"/>
</dbReference>
<dbReference type="SUPFAM" id="SSF53474">
    <property type="entry name" value="alpha/beta-Hydrolases"/>
    <property type="match status" value="1"/>
</dbReference>
<dbReference type="Pfam" id="PF00326">
    <property type="entry name" value="Peptidase_S9"/>
    <property type="match status" value="1"/>
</dbReference>
<sequence>MAGKITEAAFGDLTSFTEMPRLSGLALSPDGTRLVTVVATLSPDGKAWQGALWEVDPTGERPARRLTRGGKGESAPAFTPDGALLFLSARPDQEAKPADRDKKDKTALWLLPPVGEARELYRPAGGVSEFAVARDAGTVLLAAGAHPTVEFGEQDEEHRKAREDAGVTAILHESYPVRYWDADLGPSFPRLLATTSPVDLERAPIDQSSDLVDLTPNAASRLDDSPAISPDGRWVVHTEGVSVSASYGKRVRLRLTSTDGATDRVLADVDGHSFLQPVFLPDSSGVIAVRAFDSTPDRPWTNTLVRIDLESGAVEELAADFPEEPDHPVVGPAGDAVYFTSSHRGHQPIWKLDLTSGSVVKLTASGAYTDVRISPDGASVYALRNAWDHPPQPVRLSASGVDQQAVPLPAPGAVESVPGTLIEVETVVEDGRTVRAWLVLPRGASAERPAPLLLWVHGGPVMSWSGWSWRWNPWLMAARGYAVLLPDPALSTGYGYDFVRAGWASWGGKPYTDLMAITDVAVRRDDVDDSRTAAMGGSFGGYMANWIATRTDRFKAIVTHASLWHLDAFTGTTDDSYYWIREMGDPLRQEDTVRANSPHLRVADIKTPMLVIHGDKDYRVPIGEGQRLYFDLVRHGVPAKFLYFPSENHWILTPGNAKVWYETVFAFLAEHVLGEPWQRPDLV</sequence>
<evidence type="ECO:0000259" key="4">
    <source>
        <dbReference type="Pfam" id="PF00326"/>
    </source>
</evidence>
<keyword evidence="2" id="KW-0378">Hydrolase</keyword>
<evidence type="ECO:0000256" key="2">
    <source>
        <dbReference type="ARBA" id="ARBA00022801"/>
    </source>
</evidence>
<dbReference type="Gene3D" id="3.40.50.1820">
    <property type="entry name" value="alpha/beta hydrolase"/>
    <property type="match status" value="1"/>
</dbReference>
<organism evidence="5 6">
    <name type="scientific">Saccharothrix carnea</name>
    <dbReference type="NCBI Taxonomy" id="1280637"/>
    <lineage>
        <taxon>Bacteria</taxon>
        <taxon>Bacillati</taxon>
        <taxon>Actinomycetota</taxon>
        <taxon>Actinomycetes</taxon>
        <taxon>Pseudonocardiales</taxon>
        <taxon>Pseudonocardiaceae</taxon>
        <taxon>Saccharothrix</taxon>
    </lineage>
</organism>